<accession>A0A7S3PKV8</accession>
<dbReference type="NCBIfam" id="TIGR00797">
    <property type="entry name" value="matE"/>
    <property type="match status" value="1"/>
</dbReference>
<comment type="subcellular location">
    <subcellularLocation>
        <location evidence="1">Membrane</location>
        <topology evidence="1">Multi-pass membrane protein</topology>
    </subcellularLocation>
</comment>
<dbReference type="CDD" id="cd13132">
    <property type="entry name" value="MATE_eukaryotic"/>
    <property type="match status" value="1"/>
</dbReference>
<dbReference type="InterPro" id="IPR002528">
    <property type="entry name" value="MATE_fam"/>
</dbReference>
<dbReference type="EMBL" id="HBIN01016741">
    <property type="protein sequence ID" value="CAE0442638.1"/>
    <property type="molecule type" value="Transcribed_RNA"/>
</dbReference>
<dbReference type="AlphaFoldDB" id="A0A7S3PKV8"/>
<feature type="transmembrane region" description="Helical" evidence="7">
    <location>
        <begin position="426"/>
        <end position="447"/>
    </location>
</feature>
<keyword evidence="5 7" id="KW-0472">Membrane</keyword>
<proteinExistence type="inferred from homology"/>
<feature type="transmembrane region" description="Helical" evidence="7">
    <location>
        <begin position="454"/>
        <end position="476"/>
    </location>
</feature>
<feature type="region of interest" description="Disordered" evidence="6">
    <location>
        <begin position="41"/>
        <end position="61"/>
    </location>
</feature>
<dbReference type="GO" id="GO:0042910">
    <property type="term" value="F:xenobiotic transmembrane transporter activity"/>
    <property type="evidence" value="ECO:0007669"/>
    <property type="project" value="InterPro"/>
</dbReference>
<evidence type="ECO:0000256" key="4">
    <source>
        <dbReference type="ARBA" id="ARBA00022989"/>
    </source>
</evidence>
<gene>
    <name evidence="8" type="ORF">ASTO00021_LOCUS12748</name>
</gene>
<feature type="transmembrane region" description="Helical" evidence="7">
    <location>
        <begin position="261"/>
        <end position="284"/>
    </location>
</feature>
<dbReference type="Pfam" id="PF01554">
    <property type="entry name" value="MatE"/>
    <property type="match status" value="2"/>
</dbReference>
<reference evidence="8" key="1">
    <citation type="submission" date="2021-01" db="EMBL/GenBank/DDBJ databases">
        <authorList>
            <person name="Corre E."/>
            <person name="Pelletier E."/>
            <person name="Niang G."/>
            <person name="Scheremetjew M."/>
            <person name="Finn R."/>
            <person name="Kale V."/>
            <person name="Holt S."/>
            <person name="Cochrane G."/>
            <person name="Meng A."/>
            <person name="Brown T."/>
            <person name="Cohen L."/>
        </authorList>
    </citation>
    <scope>NUCLEOTIDE SEQUENCE</scope>
    <source>
        <strain evidence="8">GSBS06</strain>
    </source>
</reference>
<evidence type="ECO:0000256" key="7">
    <source>
        <dbReference type="SAM" id="Phobius"/>
    </source>
</evidence>
<evidence type="ECO:0000256" key="6">
    <source>
        <dbReference type="SAM" id="MobiDB-lite"/>
    </source>
</evidence>
<evidence type="ECO:0008006" key="9">
    <source>
        <dbReference type="Google" id="ProtNLM"/>
    </source>
</evidence>
<evidence type="ECO:0000256" key="3">
    <source>
        <dbReference type="ARBA" id="ARBA00022692"/>
    </source>
</evidence>
<keyword evidence="4 7" id="KW-1133">Transmembrane helix</keyword>
<dbReference type="PANTHER" id="PTHR11206">
    <property type="entry name" value="MULTIDRUG RESISTANCE PROTEIN"/>
    <property type="match status" value="1"/>
</dbReference>
<feature type="compositionally biased region" description="Polar residues" evidence="6">
    <location>
        <begin position="46"/>
        <end position="61"/>
    </location>
</feature>
<sequence length="531" mass="58941">MVRTLELVKGGKQNVSTSGVDVNATVVPVFYEAVSLTETDELLENGETSPNTCTNPEETSLKLDSNPSKNVYIPHSTIEEARKYTAIVVPSVLVSLMWYLQWTISAMYAGNHLGVEALSGLSLANLSGNILGKSLIFGMLSAYDTLAPQAFGSRDYREVGYLTQRSFAIGMVLSVITAFVWWNMGSLLTVLGQPHSAVSLASWFLKIAILYLPSDLVAELCKRFLAIQNVVYPFVLIQSVTVCFHYLYLRVFVSHWGFAGLAMAHVSSSYTAMILALFYVKILLPHKKETWPPLNLREAMRFSQVIDYLKLGIPGIFSMGEWWYWEIICFFAGRVGPVALEAHSIGYNLIPLAFMIPLGIQIASIIRTGTLLAEGNVKLAEKVALVSTFLSIFVGIIHAFLTFVLRDHIIRSFTSDTETIVMCNKIWNWICAFLVVDSVLGVVGGILRGLGKQIVLSIALTVCLWILGLPCTYLIVFKYEGGLLALWQSMVGQYILLDIVILVIVYLHNFSQTSRNIQEKHKHGNIVQPHG</sequence>
<dbReference type="GO" id="GO:1990961">
    <property type="term" value="P:xenobiotic detoxification by transmembrane export across the plasma membrane"/>
    <property type="evidence" value="ECO:0007669"/>
    <property type="project" value="InterPro"/>
</dbReference>
<evidence type="ECO:0000256" key="1">
    <source>
        <dbReference type="ARBA" id="ARBA00004141"/>
    </source>
</evidence>
<feature type="transmembrane region" description="Helical" evidence="7">
    <location>
        <begin position="345"/>
        <end position="363"/>
    </location>
</feature>
<protein>
    <recommendedName>
        <fullName evidence="9">Protein DETOXIFICATION</fullName>
    </recommendedName>
</protein>
<dbReference type="InterPro" id="IPR045069">
    <property type="entry name" value="MATE_euk"/>
</dbReference>
<dbReference type="GO" id="GO:0015297">
    <property type="term" value="F:antiporter activity"/>
    <property type="evidence" value="ECO:0007669"/>
    <property type="project" value="InterPro"/>
</dbReference>
<feature type="transmembrane region" description="Helical" evidence="7">
    <location>
        <begin position="84"/>
        <end position="104"/>
    </location>
</feature>
<comment type="similarity">
    <text evidence="2">Belongs to the multi antimicrobial extrusion (MATE) (TC 2.A.66.1) family.</text>
</comment>
<feature type="transmembrane region" description="Helical" evidence="7">
    <location>
        <begin position="167"/>
        <end position="184"/>
    </location>
</feature>
<evidence type="ECO:0000256" key="5">
    <source>
        <dbReference type="ARBA" id="ARBA00023136"/>
    </source>
</evidence>
<evidence type="ECO:0000313" key="8">
    <source>
        <dbReference type="EMBL" id="CAE0442638.1"/>
    </source>
</evidence>
<feature type="transmembrane region" description="Helical" evidence="7">
    <location>
        <begin position="196"/>
        <end position="218"/>
    </location>
</feature>
<evidence type="ECO:0000256" key="2">
    <source>
        <dbReference type="ARBA" id="ARBA00010199"/>
    </source>
</evidence>
<organism evidence="8">
    <name type="scientific">Aplanochytrium stocchinoi</name>
    <dbReference type="NCBI Taxonomy" id="215587"/>
    <lineage>
        <taxon>Eukaryota</taxon>
        <taxon>Sar</taxon>
        <taxon>Stramenopiles</taxon>
        <taxon>Bigyra</taxon>
        <taxon>Labyrinthulomycetes</taxon>
        <taxon>Thraustochytrida</taxon>
        <taxon>Thraustochytriidae</taxon>
        <taxon>Aplanochytrium</taxon>
    </lineage>
</organism>
<keyword evidence="3 7" id="KW-0812">Transmembrane</keyword>
<name>A0A7S3PKV8_9STRA</name>
<dbReference type="GO" id="GO:0016020">
    <property type="term" value="C:membrane"/>
    <property type="evidence" value="ECO:0007669"/>
    <property type="project" value="UniProtKB-SubCell"/>
</dbReference>
<feature type="transmembrane region" description="Helical" evidence="7">
    <location>
        <begin position="482"/>
        <end position="507"/>
    </location>
</feature>
<feature type="transmembrane region" description="Helical" evidence="7">
    <location>
        <begin position="383"/>
        <end position="406"/>
    </location>
</feature>
<feature type="transmembrane region" description="Helical" evidence="7">
    <location>
        <begin position="230"/>
        <end position="249"/>
    </location>
</feature>